<reference evidence="3 4" key="2">
    <citation type="submission" date="2017-10" db="EMBL/GenBank/DDBJ databases">
        <title>Genome analyses suggest a sexual origin of heterokaryosis in a supposedly ancient asexual fungus.</title>
        <authorList>
            <person name="Corradi N."/>
            <person name="Sedzielewska K."/>
            <person name="Noel J."/>
            <person name="Charron P."/>
            <person name="Farinelli L."/>
            <person name="Marton T."/>
            <person name="Kruger M."/>
            <person name="Pelin A."/>
            <person name="Brachmann A."/>
            <person name="Corradi N."/>
        </authorList>
    </citation>
    <scope>NUCLEOTIDE SEQUENCE [LARGE SCALE GENOMIC DNA]</scope>
    <source>
        <strain evidence="3 4">A1</strain>
    </source>
</reference>
<dbReference type="AlphaFoldDB" id="A0A2N0QI10"/>
<dbReference type="PANTHER" id="PTHR43211:SF1">
    <property type="entry name" value="BLL6422 PROTEIN"/>
    <property type="match status" value="1"/>
</dbReference>
<evidence type="ECO:0000256" key="1">
    <source>
        <dbReference type="ARBA" id="ARBA00010211"/>
    </source>
</evidence>
<accession>A0A2N0QI10</accession>
<comment type="caution">
    <text evidence="3">The sequence shown here is derived from an EMBL/GenBank/DDBJ whole genome shotgun (WGS) entry which is preliminary data.</text>
</comment>
<dbReference type="GO" id="GO:0016787">
    <property type="term" value="F:hydrolase activity"/>
    <property type="evidence" value="ECO:0007669"/>
    <property type="project" value="UniProtKB-KW"/>
</dbReference>
<comment type="similarity">
    <text evidence="1">Belongs to the FAH family.</text>
</comment>
<dbReference type="SUPFAM" id="SSF56529">
    <property type="entry name" value="FAH"/>
    <property type="match status" value="1"/>
</dbReference>
<dbReference type="Gene3D" id="3.90.850.10">
    <property type="entry name" value="Fumarylacetoacetase-like, C-terminal domain"/>
    <property type="match status" value="1"/>
</dbReference>
<gene>
    <name evidence="3" type="ORF">RhiirA1_485601</name>
</gene>
<organism evidence="3 4">
    <name type="scientific">Rhizophagus irregularis</name>
    <dbReference type="NCBI Taxonomy" id="588596"/>
    <lineage>
        <taxon>Eukaryota</taxon>
        <taxon>Fungi</taxon>
        <taxon>Fungi incertae sedis</taxon>
        <taxon>Mucoromycota</taxon>
        <taxon>Glomeromycotina</taxon>
        <taxon>Glomeromycetes</taxon>
        <taxon>Glomerales</taxon>
        <taxon>Glomeraceae</taxon>
        <taxon>Rhizophagus</taxon>
    </lineage>
</organism>
<proteinExistence type="inferred from homology"/>
<name>A0A2N0QI10_9GLOM</name>
<evidence type="ECO:0000259" key="2">
    <source>
        <dbReference type="Pfam" id="PF01557"/>
    </source>
</evidence>
<dbReference type="EMBL" id="LLXH01009285">
    <property type="protein sequence ID" value="PKC50693.1"/>
    <property type="molecule type" value="Genomic_DNA"/>
</dbReference>
<keyword evidence="3" id="KW-0378">Hydrolase</keyword>
<evidence type="ECO:0000313" key="4">
    <source>
        <dbReference type="Proteomes" id="UP000232688"/>
    </source>
</evidence>
<reference evidence="3 4" key="1">
    <citation type="submission" date="2017-10" db="EMBL/GenBank/DDBJ databases">
        <title>Extensive intraspecific genome diversity in a model arbuscular mycorrhizal fungus.</title>
        <authorList>
            <person name="Chen E.C.H."/>
            <person name="Morin E."/>
            <person name="Baudet D."/>
            <person name="Noel J."/>
            <person name="Ndikumana S."/>
            <person name="Charron P."/>
            <person name="St-Onge C."/>
            <person name="Giorgi J."/>
            <person name="Grigoriev I.V."/>
            <person name="Roux C."/>
            <person name="Martin F.M."/>
            <person name="Corradi N."/>
        </authorList>
    </citation>
    <scope>NUCLEOTIDE SEQUENCE [LARGE SCALE GENOMIC DNA]</scope>
    <source>
        <strain evidence="3 4">A1</strain>
    </source>
</reference>
<evidence type="ECO:0000313" key="3">
    <source>
        <dbReference type="EMBL" id="PKC50693.1"/>
    </source>
</evidence>
<feature type="domain" description="Fumarylacetoacetase-like C-terminal" evidence="2">
    <location>
        <begin position="1"/>
        <end position="65"/>
    </location>
</feature>
<dbReference type="Proteomes" id="UP000232688">
    <property type="component" value="Unassembled WGS sequence"/>
</dbReference>
<dbReference type="Pfam" id="PF01557">
    <property type="entry name" value="FAA_hydrolase"/>
    <property type="match status" value="1"/>
</dbReference>
<dbReference type="PANTHER" id="PTHR43211">
    <property type="entry name" value="FUMARYLACETOACETATE HYDROLASE"/>
    <property type="match status" value="1"/>
</dbReference>
<dbReference type="InterPro" id="IPR036663">
    <property type="entry name" value="Fumarylacetoacetase_C_sf"/>
</dbReference>
<dbReference type="InterPro" id="IPR011234">
    <property type="entry name" value="Fumarylacetoacetase-like_C"/>
</dbReference>
<sequence>MGPYLVTLDEIENVYNLSMTARVNGEVWSQGSTSTMYRTFEDIIEYVSQSEPLVPGDILGSGTVGRGCGLELG</sequence>
<feature type="non-terminal residue" evidence="3">
    <location>
        <position position="73"/>
    </location>
</feature>
<dbReference type="VEuPathDB" id="FungiDB:RhiirA1_485601"/>
<protein>
    <submittedName>
        <fullName evidence="3">Putative fumarylacetoacetate hydrolase family protein</fullName>
    </submittedName>
</protein>